<keyword evidence="4 13" id="KW-0158">Chromosome</keyword>
<name>A0ABR0EFX9_ZASCE</name>
<keyword evidence="11 13" id="KW-0539">Nucleus</keyword>
<dbReference type="Proteomes" id="UP001305779">
    <property type="component" value="Unassembled WGS sequence"/>
</dbReference>
<keyword evidence="10 13" id="KW-0695">RNA-directed DNA polymerase</keyword>
<dbReference type="SUPFAM" id="SSF56672">
    <property type="entry name" value="DNA/RNA polymerases"/>
    <property type="match status" value="1"/>
</dbReference>
<dbReference type="PRINTS" id="PR01365">
    <property type="entry name" value="TELOMERASERT"/>
</dbReference>
<dbReference type="PANTHER" id="PTHR12066">
    <property type="entry name" value="TELOMERASE REVERSE TRANSCRIPTASE"/>
    <property type="match status" value="1"/>
</dbReference>
<dbReference type="PROSITE" id="PS50878">
    <property type="entry name" value="RT_POL"/>
    <property type="match status" value="1"/>
</dbReference>
<evidence type="ECO:0000256" key="7">
    <source>
        <dbReference type="ARBA" id="ARBA00022723"/>
    </source>
</evidence>
<evidence type="ECO:0000256" key="1">
    <source>
        <dbReference type="ARBA" id="ARBA00008001"/>
    </source>
</evidence>
<accession>A0ABR0EFX9</accession>
<dbReference type="Gene3D" id="1.10.132.70">
    <property type="match status" value="1"/>
</dbReference>
<evidence type="ECO:0000256" key="2">
    <source>
        <dbReference type="ARBA" id="ARBA00012493"/>
    </source>
</evidence>
<sequence length="1023" mass="117102">MKRKRPTRPSESSIKKQRTDSNAAQRPSYPLLQKYYRQVVTLRQYLASRLSRKRRKRLQQYGRKDGDESISHLLDTTLIGTFGHAQVEDSSFVGDDLTIFTQQLSNSDSSIALTPGSFKQTEILDFVIWLLFRRSVGVQRPKHILCQNFQRYITEHNYGPEPEIVPGIPGIYSVGPNEHVQTLRGHPWTFIPDLLGKGSERLIGDLLMDCGVFTPVGKSSNLIQLSGIPMCDLPIFRPEQDTHEPNDPAVGEQRDGPSKRGLADIRIVRHRMLYARAALNARGGTRFGLNQIHVLNRCRDIDSAEDTVHVMKYIFPAQFRLHNVLQSNVDNKDTTDPFRDYMLREQEISLQQKARLNAKKAVVASGHHRPPSTPKRLRGTIQTLVRRLRKRHSTCSYFAMLEHYCPRPSAGSGSADASIQLATDESNVSAFCRAAVFKVFPKALWGDGETGQHNARKVYQNIDRFVRLRRYESMSLHDVLQGMRLHDIGWLRSPKLDAGHSLSKTDYDKRKELMVELLYYLFDSFLIPLIRGHFHVTESNVHRNQLFYFRQDIWKQMSEPALNELKNDMLEECSPLAVDDLLARRALGVSHVRMLPKEHGMRPIINLRRRVQKLQRGKMVLGRSINSLMTPAFSVLNFEKTIHSKMLGSALFSIDDIFPRLQAYRRSLVQRGLKDKPLYFAKVDVQACFDTIPQERLLQLMENIINGDQYQVAKYSRAKLAGGHNKDTPGFSAKPTWKFLTKAVANDQHFDFQGEVKADVVEGRKGTVYVNGVNQRRETKQMVLSLLEEHVQTNLIKVGKRFYRQKKGIPQGSIVSSLLCSYFYAELERKYLGFIDDQSLLLRLIDDFLVISTERNVVERFMKTMHAGIPEFGVNIKAAKSRANFDVEVGGQSIEKVTDRDFPYCGNAIDTITLDLAKDKERRRKSNIADAVTVEYSKLPGQSFYRKTLNALKLQMHAMLLSTSYNSIDTVLSNLYHAFTEVAQKSYHYVKSLPSTQQPASKLMISKWFDPIHHPNIKTFSMR</sequence>
<feature type="region of interest" description="Disordered" evidence="14">
    <location>
        <begin position="238"/>
        <end position="258"/>
    </location>
</feature>
<evidence type="ECO:0000256" key="13">
    <source>
        <dbReference type="RuleBase" id="RU365061"/>
    </source>
</evidence>
<gene>
    <name evidence="16" type="ORF">PRZ48_008608</name>
</gene>
<comment type="similarity">
    <text evidence="1 13">Belongs to the reverse transcriptase family. Telomerase subfamily.</text>
</comment>
<evidence type="ECO:0000256" key="3">
    <source>
        <dbReference type="ARBA" id="ARBA00016182"/>
    </source>
</evidence>
<evidence type="ECO:0000256" key="9">
    <source>
        <dbReference type="ARBA" id="ARBA00022895"/>
    </source>
</evidence>
<dbReference type="Gene3D" id="3.30.70.2630">
    <property type="match status" value="1"/>
</dbReference>
<dbReference type="EMBL" id="JAXOVC010000006">
    <property type="protein sequence ID" value="KAK4500419.1"/>
    <property type="molecule type" value="Genomic_DNA"/>
</dbReference>
<comment type="caution">
    <text evidence="16">The sequence shown here is derived from an EMBL/GenBank/DDBJ whole genome shotgun (WGS) entry which is preliminary data.</text>
</comment>
<evidence type="ECO:0000313" key="16">
    <source>
        <dbReference type="EMBL" id="KAK4500419.1"/>
    </source>
</evidence>
<evidence type="ECO:0000256" key="14">
    <source>
        <dbReference type="SAM" id="MobiDB-lite"/>
    </source>
</evidence>
<evidence type="ECO:0000256" key="4">
    <source>
        <dbReference type="ARBA" id="ARBA00022454"/>
    </source>
</evidence>
<dbReference type="InterPro" id="IPR003545">
    <property type="entry name" value="Telomerase_RT"/>
</dbReference>
<feature type="region of interest" description="Disordered" evidence="14">
    <location>
        <begin position="1"/>
        <end position="28"/>
    </location>
</feature>
<dbReference type="Gene3D" id="1.10.357.90">
    <property type="match status" value="1"/>
</dbReference>
<reference evidence="16 17" key="1">
    <citation type="journal article" date="2023" name="G3 (Bethesda)">
        <title>A chromosome-level genome assembly of Zasmidium syzygii isolated from banana leaves.</title>
        <authorList>
            <person name="van Westerhoven A.C."/>
            <person name="Mehrabi R."/>
            <person name="Talebi R."/>
            <person name="Steentjes M.B.F."/>
            <person name="Corcolon B."/>
            <person name="Chong P.A."/>
            <person name="Kema G.H.J."/>
            <person name="Seidl M.F."/>
        </authorList>
    </citation>
    <scope>NUCLEOTIDE SEQUENCE [LARGE SCALE GENOMIC DNA]</scope>
    <source>
        <strain evidence="16 17">P124</strain>
    </source>
</reference>
<evidence type="ECO:0000256" key="12">
    <source>
        <dbReference type="ARBA" id="ARBA00048173"/>
    </source>
</evidence>
<keyword evidence="7 13" id="KW-0479">Metal-binding</keyword>
<keyword evidence="6 13" id="KW-0548">Nucleotidyltransferase</keyword>
<evidence type="ECO:0000256" key="10">
    <source>
        <dbReference type="ARBA" id="ARBA00022918"/>
    </source>
</evidence>
<keyword evidence="17" id="KW-1185">Reference proteome</keyword>
<keyword evidence="5 13" id="KW-0808">Transferase</keyword>
<dbReference type="InterPro" id="IPR043502">
    <property type="entry name" value="DNA/RNA_pol_sf"/>
</dbReference>
<protein>
    <recommendedName>
        <fullName evidence="3 13">Telomerase reverse transcriptase</fullName>
        <ecNumber evidence="2 13">2.7.7.49</ecNumber>
    </recommendedName>
    <alternativeName>
        <fullName evidence="13">Telomerase catalytic subunit</fullName>
    </alternativeName>
</protein>
<evidence type="ECO:0000256" key="11">
    <source>
        <dbReference type="ARBA" id="ARBA00023242"/>
    </source>
</evidence>
<keyword evidence="8 13" id="KW-0460">Magnesium</keyword>
<organism evidence="16 17">
    <name type="scientific">Zasmidium cellare</name>
    <name type="common">Wine cellar mold</name>
    <name type="synonym">Racodium cellare</name>
    <dbReference type="NCBI Taxonomy" id="395010"/>
    <lineage>
        <taxon>Eukaryota</taxon>
        <taxon>Fungi</taxon>
        <taxon>Dikarya</taxon>
        <taxon>Ascomycota</taxon>
        <taxon>Pezizomycotina</taxon>
        <taxon>Dothideomycetes</taxon>
        <taxon>Dothideomycetidae</taxon>
        <taxon>Mycosphaerellales</taxon>
        <taxon>Mycosphaerellaceae</taxon>
        <taxon>Zasmidium</taxon>
    </lineage>
</organism>
<dbReference type="PANTHER" id="PTHR12066:SF0">
    <property type="entry name" value="TELOMERASE REVERSE TRANSCRIPTASE"/>
    <property type="match status" value="1"/>
</dbReference>
<comment type="catalytic activity">
    <reaction evidence="12 13">
        <text>DNA(n) + a 2'-deoxyribonucleoside 5'-triphosphate = DNA(n+1) + diphosphate</text>
        <dbReference type="Rhea" id="RHEA:22508"/>
        <dbReference type="Rhea" id="RHEA-COMP:17339"/>
        <dbReference type="Rhea" id="RHEA-COMP:17340"/>
        <dbReference type="ChEBI" id="CHEBI:33019"/>
        <dbReference type="ChEBI" id="CHEBI:61560"/>
        <dbReference type="ChEBI" id="CHEBI:173112"/>
        <dbReference type="EC" id="2.7.7.49"/>
    </reaction>
</comment>
<keyword evidence="9 13" id="KW-0779">Telomere</keyword>
<evidence type="ECO:0000313" key="17">
    <source>
        <dbReference type="Proteomes" id="UP001305779"/>
    </source>
</evidence>
<feature type="domain" description="Reverse transcriptase" evidence="15">
    <location>
        <begin position="576"/>
        <end position="909"/>
    </location>
</feature>
<evidence type="ECO:0000259" key="15">
    <source>
        <dbReference type="PROSITE" id="PS50878"/>
    </source>
</evidence>
<dbReference type="InterPro" id="IPR021891">
    <property type="entry name" value="Telomerase_RBD"/>
</dbReference>
<evidence type="ECO:0000256" key="6">
    <source>
        <dbReference type="ARBA" id="ARBA00022695"/>
    </source>
</evidence>
<dbReference type="SMART" id="SM00975">
    <property type="entry name" value="Telomerase_RBD"/>
    <property type="match status" value="1"/>
</dbReference>
<comment type="subcellular location">
    <subcellularLocation>
        <location evidence="13">Nucleus</location>
    </subcellularLocation>
    <subcellularLocation>
        <location evidence="13">Chromosome</location>
        <location evidence="13">Telomere</location>
    </subcellularLocation>
</comment>
<dbReference type="InterPro" id="IPR000477">
    <property type="entry name" value="RT_dom"/>
</dbReference>
<evidence type="ECO:0000256" key="8">
    <source>
        <dbReference type="ARBA" id="ARBA00022842"/>
    </source>
</evidence>
<dbReference type="Pfam" id="PF12009">
    <property type="entry name" value="Telomerase_RBD"/>
    <property type="match status" value="1"/>
</dbReference>
<comment type="function">
    <text evidence="13">Telomerase is a ribonucleoprotein enzyme essential for the replication of chromosome termini in most eukaryotes. It elongates telomeres. It is a reverse transcriptase that adds simple sequence repeats to chromosome ends by copying a template sequence within the RNA component of the enzyme.</text>
</comment>
<dbReference type="CDD" id="cd01648">
    <property type="entry name" value="TERT"/>
    <property type="match status" value="1"/>
</dbReference>
<dbReference type="Pfam" id="PF00078">
    <property type="entry name" value="RVT_1"/>
    <property type="match status" value="1"/>
</dbReference>
<dbReference type="EC" id="2.7.7.49" evidence="2 13"/>
<evidence type="ECO:0000256" key="5">
    <source>
        <dbReference type="ARBA" id="ARBA00022679"/>
    </source>
</evidence>
<proteinExistence type="inferred from homology"/>